<gene>
    <name evidence="1" type="ORF">EDD42_1177</name>
</gene>
<keyword evidence="2" id="KW-1185">Reference proteome</keyword>
<organism evidence="1 2">
    <name type="scientific">Plantibacter flavus</name>
    <dbReference type="NCBI Taxonomy" id="150123"/>
    <lineage>
        <taxon>Bacteria</taxon>
        <taxon>Bacillati</taxon>
        <taxon>Actinomycetota</taxon>
        <taxon>Actinomycetes</taxon>
        <taxon>Micrococcales</taxon>
        <taxon>Microbacteriaceae</taxon>
        <taxon>Plantibacter</taxon>
    </lineage>
</organism>
<dbReference type="EMBL" id="RKHL01000001">
    <property type="protein sequence ID" value="ROR81125.1"/>
    <property type="molecule type" value="Genomic_DNA"/>
</dbReference>
<evidence type="ECO:0000313" key="2">
    <source>
        <dbReference type="Proteomes" id="UP000266915"/>
    </source>
</evidence>
<evidence type="ECO:0000313" key="1">
    <source>
        <dbReference type="EMBL" id="ROR81125.1"/>
    </source>
</evidence>
<accession>A0A3N2C0U4</accession>
<dbReference type="RefSeq" id="WP_085510362.1">
    <property type="nucleotide sequence ID" value="NZ_FXAP01000001.1"/>
</dbReference>
<dbReference type="Proteomes" id="UP000266915">
    <property type="component" value="Unassembled WGS sequence"/>
</dbReference>
<reference evidence="1 2" key="1">
    <citation type="submission" date="2018-11" db="EMBL/GenBank/DDBJ databases">
        <title>Sequencing the genomes of 1000 actinobacteria strains.</title>
        <authorList>
            <person name="Klenk H.-P."/>
        </authorList>
    </citation>
    <scope>NUCLEOTIDE SEQUENCE [LARGE SCALE GENOMIC DNA]</scope>
    <source>
        <strain evidence="1 2">DSM 14012</strain>
    </source>
</reference>
<dbReference type="AlphaFoldDB" id="A0A3N2C0U4"/>
<protein>
    <submittedName>
        <fullName evidence="1">Uncharacterized protein</fullName>
    </submittedName>
</protein>
<proteinExistence type="predicted"/>
<sequence>MSNPTLASQEDVVEALGRALTSEEVTRVVAMLTKASELFRLRSGQLFTPGTSTVRLKVNAGTVRLPQSPVTSVESVVDDCGAVIPFTRFDQVLTLHRLSHEFVRVSYSHGSDDVPDLVKVTVAEIAARVLRIDPRAAAGVTQRSTTTGPFTEAETFSAYSVGGQLLLSPDDVAIANSFRAPRTSGTIVMRA</sequence>
<name>A0A3N2C0U4_9MICO</name>
<comment type="caution">
    <text evidence="1">The sequence shown here is derived from an EMBL/GenBank/DDBJ whole genome shotgun (WGS) entry which is preliminary data.</text>
</comment>